<proteinExistence type="predicted"/>
<name>A0AA39NB84_ARMTA</name>
<comment type="caution">
    <text evidence="1">The sequence shown here is derived from an EMBL/GenBank/DDBJ whole genome shotgun (WGS) entry which is preliminary data.</text>
</comment>
<organism evidence="1 2">
    <name type="scientific">Armillaria tabescens</name>
    <name type="common">Ringless honey mushroom</name>
    <name type="synonym">Agaricus tabescens</name>
    <dbReference type="NCBI Taxonomy" id="1929756"/>
    <lineage>
        <taxon>Eukaryota</taxon>
        <taxon>Fungi</taxon>
        <taxon>Dikarya</taxon>
        <taxon>Basidiomycota</taxon>
        <taxon>Agaricomycotina</taxon>
        <taxon>Agaricomycetes</taxon>
        <taxon>Agaricomycetidae</taxon>
        <taxon>Agaricales</taxon>
        <taxon>Marasmiineae</taxon>
        <taxon>Physalacriaceae</taxon>
        <taxon>Desarmillaria</taxon>
    </lineage>
</organism>
<dbReference type="RefSeq" id="XP_060334057.1">
    <property type="nucleotide sequence ID" value="XM_060477002.1"/>
</dbReference>
<protein>
    <submittedName>
        <fullName evidence="1">Uncharacterized protein</fullName>
    </submittedName>
</protein>
<dbReference type="AlphaFoldDB" id="A0AA39NB84"/>
<accession>A0AA39NB84</accession>
<keyword evidence="2" id="KW-1185">Reference proteome</keyword>
<evidence type="ECO:0000313" key="2">
    <source>
        <dbReference type="Proteomes" id="UP001175211"/>
    </source>
</evidence>
<dbReference type="EMBL" id="JAUEPS010000009">
    <property type="protein sequence ID" value="KAK0462445.1"/>
    <property type="molecule type" value="Genomic_DNA"/>
</dbReference>
<sequence length="251" mass="27852">MRCLTYITTGTLSFLVYSPRLSPSSLFKHPTLIFVSFLIELVGFPEKFRSQQISERCPSTHPTFQPPTAHEYPEQRSMVPGLSQALVGMTADIFPSLIYRPGQVADPCDRRTTTGPSPQNLGLLRGVRGTPDSATSDRCICGRGGYAMYTFMGVSTEEAPSLPISISKERYGNIFFSWNATSGGDMDSWINLGDVIGVIHWVAIRQQFPWDYVTIFGLRGLPTIDGVALFSVHVYDIGTLLFHIDKTTESR</sequence>
<gene>
    <name evidence="1" type="ORF">EV420DRAFT_1639667</name>
</gene>
<reference evidence="1" key="1">
    <citation type="submission" date="2023-06" db="EMBL/GenBank/DDBJ databases">
        <authorList>
            <consortium name="Lawrence Berkeley National Laboratory"/>
            <person name="Ahrendt S."/>
            <person name="Sahu N."/>
            <person name="Indic B."/>
            <person name="Wong-Bajracharya J."/>
            <person name="Merenyi Z."/>
            <person name="Ke H.-M."/>
            <person name="Monk M."/>
            <person name="Kocsube S."/>
            <person name="Drula E."/>
            <person name="Lipzen A."/>
            <person name="Balint B."/>
            <person name="Henrissat B."/>
            <person name="Andreopoulos B."/>
            <person name="Martin F.M."/>
            <person name="Harder C.B."/>
            <person name="Rigling D."/>
            <person name="Ford K.L."/>
            <person name="Foster G.D."/>
            <person name="Pangilinan J."/>
            <person name="Papanicolaou A."/>
            <person name="Barry K."/>
            <person name="LaButti K."/>
            <person name="Viragh M."/>
            <person name="Koriabine M."/>
            <person name="Yan M."/>
            <person name="Riley R."/>
            <person name="Champramary S."/>
            <person name="Plett K.L."/>
            <person name="Tsai I.J."/>
            <person name="Slot J."/>
            <person name="Sipos G."/>
            <person name="Plett J."/>
            <person name="Nagy L.G."/>
            <person name="Grigoriev I.V."/>
        </authorList>
    </citation>
    <scope>NUCLEOTIDE SEQUENCE</scope>
    <source>
        <strain evidence="1">CCBAS 213</strain>
    </source>
</reference>
<evidence type="ECO:0000313" key="1">
    <source>
        <dbReference type="EMBL" id="KAK0462445.1"/>
    </source>
</evidence>
<dbReference type="Proteomes" id="UP001175211">
    <property type="component" value="Unassembled WGS sequence"/>
</dbReference>
<dbReference type="GeneID" id="85360550"/>